<keyword evidence="1" id="KW-0175">Coiled coil</keyword>
<dbReference type="Pfam" id="PF09588">
    <property type="entry name" value="YqaJ"/>
    <property type="match status" value="1"/>
</dbReference>
<keyword evidence="5" id="KW-1185">Reference proteome</keyword>
<sequence>MESKGARMSATTTTRVPPAPGTPEWARVVSASKVAGIIGLSPWESPRSIWHLLRGEIPSDDGKNQDVKSRGHYLENGILSWWQDRHPELKRVRRQWYAELGAWAAATPDAAAWPVLRPKAGRAPAVVVDAKTSRDDDAWGTPGTDEVPAYYAAQTQWQMHVTGARVGYIALLTTRLDLREYRIDYDADTAQGLERIAYAFYLSTLDDAAAPPLDDHVATFDTLKRLHPDIEADSQVEIDEAMARAFVDAQAAKRQAEAAERAAKSALLDAMGDTRLAVWNGITVARRQGNRSGVSLVGVAKTIEPKEQDL</sequence>
<dbReference type="AlphaFoldDB" id="D1BWP8"/>
<dbReference type="InterPro" id="IPR019080">
    <property type="entry name" value="YqaJ_viral_recombinase"/>
</dbReference>
<feature type="coiled-coil region" evidence="1">
    <location>
        <begin position="242"/>
        <end position="269"/>
    </location>
</feature>
<dbReference type="HOGENOM" id="CLU_065987_0_0_11"/>
<dbReference type="EMBL" id="CP001821">
    <property type="protein sequence ID" value="ACZ29630.1"/>
    <property type="molecule type" value="Genomic_DNA"/>
</dbReference>
<accession>D1BWP8</accession>
<reference evidence="5" key="1">
    <citation type="submission" date="2009-11" db="EMBL/GenBank/DDBJ databases">
        <title>The complete chromosome of Xylanimonas cellulosilytica DSM 15894.</title>
        <authorList>
            <consortium name="US DOE Joint Genome Institute (JGI-PGF)"/>
            <person name="Lucas S."/>
            <person name="Copeland A."/>
            <person name="Lapidus A."/>
            <person name="Glavina del Rio T."/>
            <person name="Dalin E."/>
            <person name="Tice H."/>
            <person name="Bruce D."/>
            <person name="Goodwin L."/>
            <person name="Pitluck S."/>
            <person name="Kyrpides N."/>
            <person name="Mavromatis K."/>
            <person name="Ivanova N."/>
            <person name="Mikhailova N."/>
            <person name="Foster B."/>
            <person name="Clum A."/>
            <person name="Brettin T."/>
            <person name="Detter J.C."/>
            <person name="Han C."/>
            <person name="Larimer F."/>
            <person name="Land M."/>
            <person name="Hauser L."/>
            <person name="Markowitz V."/>
            <person name="Cheng J.F."/>
            <person name="Hugenholtz P."/>
            <person name="Woyke T."/>
            <person name="Wu D."/>
            <person name="Gehrich-Schroeter G."/>
            <person name="Schneider S."/>
            <person name="Pukall S.R."/>
            <person name="Klenk H.P."/>
            <person name="Eisen J.A."/>
        </authorList>
    </citation>
    <scope>NUCLEOTIDE SEQUENCE [LARGE SCALE GENOMIC DNA]</scope>
    <source>
        <strain evidence="5">DSM 15894 / CECT 5975 / LMG 20990 / XIL07</strain>
    </source>
</reference>
<evidence type="ECO:0000313" key="5">
    <source>
        <dbReference type="Proteomes" id="UP000002255"/>
    </source>
</evidence>
<dbReference type="STRING" id="446471.Xcel_0591"/>
<protein>
    <recommendedName>
        <fullName evidence="3">YqaJ viral recombinase domain-containing protein</fullName>
    </recommendedName>
</protein>
<evidence type="ECO:0000256" key="2">
    <source>
        <dbReference type="SAM" id="MobiDB-lite"/>
    </source>
</evidence>
<evidence type="ECO:0000313" key="4">
    <source>
        <dbReference type="EMBL" id="ACZ29630.1"/>
    </source>
</evidence>
<dbReference type="Proteomes" id="UP000002255">
    <property type="component" value="Chromosome"/>
</dbReference>
<feature type="domain" description="YqaJ viral recombinase" evidence="3">
    <location>
        <begin position="28"/>
        <end position="164"/>
    </location>
</feature>
<evidence type="ECO:0000256" key="1">
    <source>
        <dbReference type="SAM" id="Coils"/>
    </source>
</evidence>
<feature type="region of interest" description="Disordered" evidence="2">
    <location>
        <begin position="1"/>
        <end position="23"/>
    </location>
</feature>
<evidence type="ECO:0000259" key="3">
    <source>
        <dbReference type="Pfam" id="PF09588"/>
    </source>
</evidence>
<dbReference type="eggNOG" id="COG5377">
    <property type="taxonomic scope" value="Bacteria"/>
</dbReference>
<dbReference type="InterPro" id="IPR011335">
    <property type="entry name" value="Restrct_endonuc-II-like"/>
</dbReference>
<dbReference type="Gene3D" id="3.90.320.10">
    <property type="match status" value="1"/>
</dbReference>
<name>D1BWP8_XYLCX</name>
<dbReference type="InterPro" id="IPR011604">
    <property type="entry name" value="PDDEXK-like_dom_sf"/>
</dbReference>
<reference evidence="4 5" key="2">
    <citation type="journal article" date="2010" name="Stand. Genomic Sci.">
        <title>Complete genome sequence of Xylanimonas cellulosilytica type strain (XIL07).</title>
        <authorList>
            <person name="Foster B."/>
            <person name="Pukall R."/>
            <person name="Abt B."/>
            <person name="Nolan M."/>
            <person name="Glavina Del Rio T."/>
            <person name="Chen F."/>
            <person name="Lucas S."/>
            <person name="Tice H."/>
            <person name="Pitluck S."/>
            <person name="Cheng J.-F."/>
            <person name="Chertkov O."/>
            <person name="Brettin T."/>
            <person name="Han C."/>
            <person name="Detter J.C."/>
            <person name="Bruce D."/>
            <person name="Goodwin L."/>
            <person name="Ivanova N."/>
            <person name="Mavromatis K."/>
            <person name="Pati A."/>
            <person name="Mikhailova N."/>
            <person name="Chen A."/>
            <person name="Palaniappan K."/>
            <person name="Land M."/>
            <person name="Hauser L."/>
            <person name="Chang Y.-J."/>
            <person name="Jeffries C.D."/>
            <person name="Chain P."/>
            <person name="Rohde M."/>
            <person name="Goeker M."/>
            <person name="Bristow J."/>
            <person name="Eisen J.A."/>
            <person name="Markowitz V."/>
            <person name="Hugenholtz P."/>
            <person name="Kyrpides N.C."/>
            <person name="Klenk H.-P."/>
            <person name="Lapidus A."/>
        </authorList>
    </citation>
    <scope>NUCLEOTIDE SEQUENCE [LARGE SCALE GENOMIC DNA]</scope>
    <source>
        <strain evidence="5">DSM 15894 / CECT 5975 / LMG 20990 / XIL07</strain>
    </source>
</reference>
<dbReference type="SUPFAM" id="SSF52980">
    <property type="entry name" value="Restriction endonuclease-like"/>
    <property type="match status" value="1"/>
</dbReference>
<organism evidence="4 5">
    <name type="scientific">Xylanimonas cellulosilytica (strain DSM 15894 / JCM 12276 / CECT 5975 / KCTC 9989 / LMG 20990 / NBRC 107835 / XIL07)</name>
    <dbReference type="NCBI Taxonomy" id="446471"/>
    <lineage>
        <taxon>Bacteria</taxon>
        <taxon>Bacillati</taxon>
        <taxon>Actinomycetota</taxon>
        <taxon>Actinomycetes</taxon>
        <taxon>Micrococcales</taxon>
        <taxon>Promicromonosporaceae</taxon>
        <taxon>Xylanimonas</taxon>
    </lineage>
</organism>
<dbReference type="KEGG" id="xce:Xcel_0591"/>
<gene>
    <name evidence="4" type="ordered locus">Xcel_0591</name>
</gene>
<proteinExistence type="predicted"/>